<evidence type="ECO:0000259" key="2">
    <source>
        <dbReference type="Pfam" id="PF13960"/>
    </source>
</evidence>
<gene>
    <name evidence="4" type="ORF">VNO77_43935</name>
</gene>
<keyword evidence="5" id="KW-1185">Reference proteome</keyword>
<feature type="domain" description="DUF4218" evidence="2">
    <location>
        <begin position="684"/>
        <end position="795"/>
    </location>
</feature>
<dbReference type="PANTHER" id="PTHR10775">
    <property type="entry name" value="OS08G0208400 PROTEIN"/>
    <property type="match status" value="1"/>
</dbReference>
<dbReference type="Pfam" id="PF13960">
    <property type="entry name" value="DUF4218"/>
    <property type="match status" value="1"/>
</dbReference>
<evidence type="ECO:0000259" key="3">
    <source>
        <dbReference type="Pfam" id="PF13963"/>
    </source>
</evidence>
<dbReference type="Pfam" id="PF13963">
    <property type="entry name" value="Transpos_assoc"/>
    <property type="match status" value="1"/>
</dbReference>
<accession>A0AAN9PPX0</accession>
<proteinExistence type="predicted"/>
<dbReference type="Pfam" id="PF13952">
    <property type="entry name" value="DUF4216"/>
    <property type="match status" value="1"/>
</dbReference>
<comment type="caution">
    <text evidence="4">The sequence shown here is derived from an EMBL/GenBank/DDBJ whole genome shotgun (WGS) entry which is preliminary data.</text>
</comment>
<dbReference type="InterPro" id="IPR025312">
    <property type="entry name" value="DUF4216"/>
</dbReference>
<dbReference type="EMBL" id="JAYMYQ010000011">
    <property type="protein sequence ID" value="KAK7306021.1"/>
    <property type="molecule type" value="Genomic_DNA"/>
</dbReference>
<organism evidence="4 5">
    <name type="scientific">Canavalia gladiata</name>
    <name type="common">Sword bean</name>
    <name type="synonym">Dolichos gladiatus</name>
    <dbReference type="NCBI Taxonomy" id="3824"/>
    <lineage>
        <taxon>Eukaryota</taxon>
        <taxon>Viridiplantae</taxon>
        <taxon>Streptophyta</taxon>
        <taxon>Embryophyta</taxon>
        <taxon>Tracheophyta</taxon>
        <taxon>Spermatophyta</taxon>
        <taxon>Magnoliopsida</taxon>
        <taxon>eudicotyledons</taxon>
        <taxon>Gunneridae</taxon>
        <taxon>Pentapetalae</taxon>
        <taxon>rosids</taxon>
        <taxon>fabids</taxon>
        <taxon>Fabales</taxon>
        <taxon>Fabaceae</taxon>
        <taxon>Papilionoideae</taxon>
        <taxon>50 kb inversion clade</taxon>
        <taxon>NPAAA clade</taxon>
        <taxon>indigoferoid/millettioid clade</taxon>
        <taxon>Phaseoleae</taxon>
        <taxon>Canavalia</taxon>
    </lineage>
</organism>
<dbReference type="AlphaFoldDB" id="A0AAN9PPX0"/>
<name>A0AAN9PPX0_CANGL</name>
<evidence type="ECO:0000313" key="5">
    <source>
        <dbReference type="Proteomes" id="UP001367508"/>
    </source>
</evidence>
<protein>
    <recommendedName>
        <fullName evidence="6">Transposase-associated domain-containing protein</fullName>
    </recommendedName>
</protein>
<evidence type="ECO:0008006" key="6">
    <source>
        <dbReference type="Google" id="ProtNLM"/>
    </source>
</evidence>
<evidence type="ECO:0000259" key="1">
    <source>
        <dbReference type="Pfam" id="PF13952"/>
    </source>
</evidence>
<sequence length="1055" mass="123556">MDKSWIDMPRNTDEYLDGLDKFLDFAFENGSINDTIRCPCHKCRFNKWATRDDVRDHLICKAFPENYKFWIWHGEKYEEIISEEIEVIVEAMQDTNVVLDMINDAFRVNRDHFMESTSSDEPLEPINNIPTEGHRDINDLLRDGNEELYEGCHKYSKLSFLLRLYHIKCLCGVTEKAMMLILELLKDAFEYAKIPTSFYEAKKVIHKLGLNYTKIDVCTNNCMLYWGEDERLDICKHCEKSRWKTKGKGKKKVPVKVLRYFPLKPRLQRLFACSKTAKSMRWHALGSNPDGLLRHPRDGEAWKKFDQIHPGFASESRNVRLGLATDGFNPYGTMSNNYSIWPVILNPYNRPPWECMRQTSLILSMVIPGKRMPSKNIDVFLQPLIKELNELWSEGVHTYDSSLNEVFRMRAALMWTISDFPGLSALSGWNTYTGYVCPSCNFDTIPCRLDYSKKWCFMGHRRFLERGHKFRLMKKHFDGTIEERGPPLLLSGSEILKQLDAVNVTIERNVESSSRTKRARVEDKVKQWKKKSILFDLPYWKDNLLRYNLDVMHIEKNVCDNVLYTLLKDDKSKDHLQARQDIKHMGIKEDLWPNENGKYLPLLFTMTKEARKIFLSTLKNVKIPDGYSSNISRCIDDQTTKIFGLKSHDCHILMQHLLPLAIRNIFPDGVTSVLVEFCSFFKELCCKKLNILDLDKLQYRIVLTLCHLEVLLPPSFFTVMVHLTCNLVEEVRLGGPVHYRWMYPIERELGHLKSFVRNKAQPEGSISEAYLAEDTLNFYSLYEEVESRMNRGRRVDDRPNDNDTSQISSIYPQFRRPIGNSSTYTLTPLEKIQAHRYLLLNCPKVKSYIDEFRTSIKRRARSRRPSATEIEKIVTKEFANWFLNRVTNPDITDLVSDDIKYLARGPMSVARRYIAYNINGFKFRTMRRDQDTTRERGFRKDAWQFTLVNFSRCIHTGEREEHDPFIEASQAQMVYYVDDEVNKGWSVVVHMMPRDLYDMGEVGDVICESEAYHEQDLNQWSSFVDSHLKAEYKEIELGRAVGRNLLRMEAYCPGE</sequence>
<dbReference type="Pfam" id="PF02992">
    <property type="entry name" value="Transposase_21"/>
    <property type="match status" value="1"/>
</dbReference>
<feature type="domain" description="Transposase-associated" evidence="3">
    <location>
        <begin position="3"/>
        <end position="75"/>
    </location>
</feature>
<dbReference type="InterPro" id="IPR025452">
    <property type="entry name" value="DUF4218"/>
</dbReference>
<dbReference type="PANTHER" id="PTHR10775:SF158">
    <property type="entry name" value="TNP2-LIKE TRANSPOSON PROTEIN"/>
    <property type="match status" value="1"/>
</dbReference>
<evidence type="ECO:0000313" key="4">
    <source>
        <dbReference type="EMBL" id="KAK7306021.1"/>
    </source>
</evidence>
<dbReference type="InterPro" id="IPR004242">
    <property type="entry name" value="Transposase_21"/>
</dbReference>
<dbReference type="InterPro" id="IPR029480">
    <property type="entry name" value="Transpos_assoc"/>
</dbReference>
<feature type="domain" description="DUF4216" evidence="1">
    <location>
        <begin position="931"/>
        <end position="988"/>
    </location>
</feature>
<dbReference type="Proteomes" id="UP001367508">
    <property type="component" value="Unassembled WGS sequence"/>
</dbReference>
<reference evidence="4 5" key="1">
    <citation type="submission" date="2024-01" db="EMBL/GenBank/DDBJ databases">
        <title>The genomes of 5 underutilized Papilionoideae crops provide insights into root nodulation and disease resistanc.</title>
        <authorList>
            <person name="Jiang F."/>
        </authorList>
    </citation>
    <scope>NUCLEOTIDE SEQUENCE [LARGE SCALE GENOMIC DNA]</scope>
    <source>
        <strain evidence="4">LVBAO_FW01</strain>
        <tissue evidence="4">Leaves</tissue>
    </source>
</reference>